<evidence type="ECO:0000313" key="7">
    <source>
        <dbReference type="Proteomes" id="UP001214898"/>
    </source>
</evidence>
<gene>
    <name evidence="6" type="ORF">P5633_11960</name>
</gene>
<evidence type="ECO:0000259" key="4">
    <source>
        <dbReference type="Pfam" id="PF01464"/>
    </source>
</evidence>
<dbReference type="Pfam" id="PF10145">
    <property type="entry name" value="PhageMin_Tail"/>
    <property type="match status" value="1"/>
</dbReference>
<dbReference type="Proteomes" id="UP001214898">
    <property type="component" value="Chromosome"/>
</dbReference>
<evidence type="ECO:0000256" key="3">
    <source>
        <dbReference type="SAM" id="Phobius"/>
    </source>
</evidence>
<feature type="coiled-coil region" evidence="2">
    <location>
        <begin position="167"/>
        <end position="236"/>
    </location>
</feature>
<feature type="domain" description="Transglycosylase SLT" evidence="4">
    <location>
        <begin position="1628"/>
        <end position="1723"/>
    </location>
</feature>
<dbReference type="Gene3D" id="1.20.120.20">
    <property type="entry name" value="Apolipoprotein"/>
    <property type="match status" value="1"/>
</dbReference>
<feature type="transmembrane region" description="Helical" evidence="3">
    <location>
        <begin position="1162"/>
        <end position="1185"/>
    </location>
</feature>
<feature type="domain" description="Phage tail tape measure protein" evidence="5">
    <location>
        <begin position="323"/>
        <end position="585"/>
    </location>
</feature>
<dbReference type="PANTHER" id="PTHR37813">
    <property type="entry name" value="FELS-2 PROPHAGE PROTEIN"/>
    <property type="match status" value="1"/>
</dbReference>
<dbReference type="InterPro" id="IPR016024">
    <property type="entry name" value="ARM-type_fold"/>
</dbReference>
<keyword evidence="1" id="KW-1188">Viral release from host cell</keyword>
<dbReference type="InterPro" id="IPR023346">
    <property type="entry name" value="Lysozyme-like_dom_sf"/>
</dbReference>
<dbReference type="EMBL" id="CP120576">
    <property type="protein sequence ID" value="WEY83161.1"/>
    <property type="molecule type" value="Genomic_DNA"/>
</dbReference>
<organism evidence="6 7">
    <name type="scientific">Bacillus subtilis</name>
    <dbReference type="NCBI Taxonomy" id="1423"/>
    <lineage>
        <taxon>Bacteria</taxon>
        <taxon>Bacillati</taxon>
        <taxon>Bacillota</taxon>
        <taxon>Bacilli</taxon>
        <taxon>Bacillales</taxon>
        <taxon>Bacillaceae</taxon>
        <taxon>Bacillus</taxon>
    </lineage>
</organism>
<dbReference type="SUPFAM" id="SSF53955">
    <property type="entry name" value="Lysozyme-like"/>
    <property type="match status" value="1"/>
</dbReference>
<feature type="transmembrane region" description="Helical" evidence="3">
    <location>
        <begin position="1220"/>
        <end position="1244"/>
    </location>
</feature>
<evidence type="ECO:0000259" key="5">
    <source>
        <dbReference type="Pfam" id="PF10145"/>
    </source>
</evidence>
<keyword evidence="3" id="KW-1133">Transmembrane helix</keyword>
<dbReference type="CDD" id="cd13402">
    <property type="entry name" value="LT_TF-like"/>
    <property type="match status" value="1"/>
</dbReference>
<proteinExistence type="predicted"/>
<feature type="transmembrane region" description="Helical" evidence="3">
    <location>
        <begin position="743"/>
        <end position="761"/>
    </location>
</feature>
<dbReference type="Pfam" id="PF01464">
    <property type="entry name" value="SLT"/>
    <property type="match status" value="1"/>
</dbReference>
<evidence type="ECO:0000256" key="2">
    <source>
        <dbReference type="SAM" id="Coils"/>
    </source>
</evidence>
<feature type="transmembrane region" description="Helical" evidence="3">
    <location>
        <begin position="1125"/>
        <end position="1155"/>
    </location>
</feature>
<dbReference type="SUPFAM" id="SSF48371">
    <property type="entry name" value="ARM repeat"/>
    <property type="match status" value="1"/>
</dbReference>
<feature type="transmembrane region" description="Helical" evidence="3">
    <location>
        <begin position="676"/>
        <end position="701"/>
    </location>
</feature>
<keyword evidence="2" id="KW-0175">Coiled coil</keyword>
<dbReference type="PANTHER" id="PTHR37813:SF1">
    <property type="entry name" value="FELS-2 PROPHAGE PROTEIN"/>
    <property type="match status" value="1"/>
</dbReference>
<feature type="transmembrane region" description="Helical" evidence="3">
    <location>
        <begin position="1264"/>
        <end position="1291"/>
    </location>
</feature>
<feature type="transmembrane region" description="Helical" evidence="3">
    <location>
        <begin position="877"/>
        <end position="900"/>
    </location>
</feature>
<feature type="transmembrane region" description="Helical" evidence="3">
    <location>
        <begin position="713"/>
        <end position="737"/>
    </location>
</feature>
<keyword evidence="3" id="KW-0812">Transmembrane</keyword>
<dbReference type="NCBIfam" id="TIGR01760">
    <property type="entry name" value="tape_meas_TP901"/>
    <property type="match status" value="2"/>
</dbReference>
<reference evidence="6" key="1">
    <citation type="submission" date="2025-02" db="EMBL/GenBank/DDBJ databases">
        <title>Complete genome sequences of 52 Bacillus and Priestia strains isolated from West-African fermentations and 26 reference strains from the DSMZ collection.</title>
        <authorList>
            <person name="Wiedenbein E.S."/>
            <person name="Canoy T.S."/>
            <person name="Hui Y."/>
            <person name="Parkouda C."/>
            <person name="Dawende C."/>
            <person name="Ametefe E."/>
            <person name="Jespersen L."/>
            <person name="Nielsen D.S."/>
        </authorList>
    </citation>
    <scope>NUCLEOTIDE SEQUENCE</scope>
    <source>
        <strain evidence="6">PRO56</strain>
    </source>
</reference>
<feature type="transmembrane region" description="Helical" evidence="3">
    <location>
        <begin position="1038"/>
        <end position="1061"/>
    </location>
</feature>
<dbReference type="InterPro" id="IPR008258">
    <property type="entry name" value="Transglycosylase_SLT_dom_1"/>
</dbReference>
<feature type="transmembrane region" description="Helical" evidence="3">
    <location>
        <begin position="906"/>
        <end position="924"/>
    </location>
</feature>
<feature type="coiled-coil region" evidence="2">
    <location>
        <begin position="51"/>
        <end position="120"/>
    </location>
</feature>
<keyword evidence="3" id="KW-0472">Membrane</keyword>
<evidence type="ECO:0000313" key="6">
    <source>
        <dbReference type="EMBL" id="WEY83161.1"/>
    </source>
</evidence>
<dbReference type="InterPro" id="IPR010090">
    <property type="entry name" value="Phage_tape_meas"/>
</dbReference>
<evidence type="ECO:0000256" key="1">
    <source>
        <dbReference type="ARBA" id="ARBA00022612"/>
    </source>
</evidence>
<sequence>MAESLGSLRVSIGLESADLTRGLADINRKLGALNSEFKATMAGAGKFDNSLDTLNQKANVLNRTLQVHKAKLTDLKRQYEESVRTKGKDAAASVRLLTQYNKALAAMRKTEDQLDLVNKRIKEQSTGFAQLGAKINASVNTITTKMRALDAAFKASTAGVDNFGSTSDQLRQKADHLNKSIDLQQQRLKNLRRLYLESKRAKGEDAQETQELSARMNEATAQLRETQAQLRSTTTQINQQANAWHRMGTQAQESGENLRTVGGNLQSIGSEIATSFGAATLAVGGALGLATKKSMDFEQQMSNVKSVMNPEEANKYSDALTNLAVKLGADTKYSALEAAQGMEELVKAGVTTQDIINGGLSGALSLATAGGLELADAAEIASTALNAFKDDNLSVAQAADILAGAANSSATDVQEMKYGLSMTSAVAAGMGLTFKDTATALAVFAQNGLKGSDAGTSLKTMLSRLVPMTEGAYTTMESLGLVTLDTNKAFDVLSKEGFKPASKNLGDVYNALDKYVEKSTGLKKGTDSFEKAFSKASNALGIMDNKFFDAQGNIKSMTEISGELSKALDGMTAKDKQEALYKIFGSDAIRGALILGKEGSKGFNDMAKAMGKIKAADVAAERMNNLKGRIEELSGAFETAQINIGKALTPVVSALVAVLQKVVDAFNNLSPGMQKFVAITLAATAAILGVVTVLGVLLAGIGGALVGLGSLQIAWGLLSVQIAAAGGMMGIFTSILAALTSPISLTIAGIAALVTVFVLVYKHSEQLQKLLGVVFNAIKAGALVAYNGAKVAFDGIVAAVDRVAAYLLEKGPAMWNGFAAGAANIGTAIQSGFNAAISAIGSFFYSIGQKASEFFAQGIGAKVSEAAGIFFAQLKTAFSSVSGVISIVAPTITAFGLALMGVSGPIGFAITALVSLTGFLFRLYQSNQQFRNSVTTVWSQVSSVISSAITALQPVFDAFSQYFGQIAAELAPQFAETMNVMVTSLATLKPAFSDLGTAIAELGPAFAQLGTTFVSLAGSLGAAFSDAVVQITPLLGELAGAFAQVLPGIISLVGGLVSVWAQVQGSMLQIITSIVTAVLPVLVQGFTSLLPIILNVVQAVFPVALSLIQAIAPIIQMIATEVLPILLSAVQAIFPAVLTIIQAALPIVVVIIKLLATVIKDLVTNVLPLVLNVVQAIFPVVLAIIQAAVPVIIAILKGVAIIIQNVVIPAIRFILQVVQIVFPVIVGVIKGALGIVTNIINLFSSLLKGDWEGVWNAVLGILKSVWTIIGSVIKGAVNLVLLAVTTAWNLIKSVTSSVFNAIWGFLKSIWNSIWGTVKNLAGKVVDGAVNAWDSLWGNTKKFFKRIKDFAVETFDKMVTNAKELPGKIGDGIKNMAHKAMDGVKSLGNKLLGGIEGIVNGLTQDGINKVLGLIGVDKKHYIPKLEIPRYAKGTSAGGHPGGPAILGDGGGPELFRTPSGFTGLSPGRDTLFNLPKGTQVLPHNLTKKLIAQGVPAFKNGTKKKNLFEKGVDAVSGAKDTVVNVAKGAVNKVKEFAFDVWDYVSDPKKLVSKVADSLGLKLPEISGVFGSMAKGAYEKVKSSMVGFVKKQIDDFGGGFGSGEKATGNVKQWIRKAMEITKVPSNWFGPLTTMAMKESGGRTGPSTINKWDSNWKRGTPSMGLMQTIRTTFDSHKMKGMGDIMNPVHNAVAAIRYIISRYGTVFNTPGIKSMRAGGPYKGYKIGDIVTQKQLAWVAEEGPEAVIPLKNNRQRALQLYKETGKKLGVESGTDQTVVANLLERLVSVEQRSLAALNIIAQKDPSVRVDKEALTNYVDSSQAQQATMKRLFRGDR</sequence>
<accession>A0AAX3RF99</accession>
<feature type="coiled-coil region" evidence="2">
    <location>
        <begin position="616"/>
        <end position="643"/>
    </location>
</feature>
<protein>
    <submittedName>
        <fullName evidence="6">Phage tail tape measure protein</fullName>
    </submittedName>
</protein>
<feature type="transmembrane region" description="Helical" evidence="3">
    <location>
        <begin position="1067"/>
        <end position="1087"/>
    </location>
</feature>
<name>A0AAX3RF99_BACIU</name>
<feature type="transmembrane region" description="Helical" evidence="3">
    <location>
        <begin position="1099"/>
        <end position="1119"/>
    </location>
</feature>